<evidence type="ECO:0000313" key="18">
    <source>
        <dbReference type="Proteomes" id="UP001292094"/>
    </source>
</evidence>
<dbReference type="PANTHER" id="PTHR11596">
    <property type="entry name" value="ALKALINE PHOSPHATASE"/>
    <property type="match status" value="1"/>
</dbReference>
<evidence type="ECO:0000256" key="9">
    <source>
        <dbReference type="ARBA" id="ARBA00022842"/>
    </source>
</evidence>
<keyword evidence="11" id="KW-0325">Glycoprotein</keyword>
<dbReference type="PANTHER" id="PTHR11596:SF91">
    <property type="entry name" value="ALKALINE PHOSPHATASE-RELATED"/>
    <property type="match status" value="1"/>
</dbReference>
<dbReference type="SMART" id="SM00098">
    <property type="entry name" value="alkPPc"/>
    <property type="match status" value="1"/>
</dbReference>
<evidence type="ECO:0000256" key="8">
    <source>
        <dbReference type="ARBA" id="ARBA00022833"/>
    </source>
</evidence>
<feature type="binding site" evidence="14">
    <location>
        <position position="336"/>
    </location>
    <ligand>
        <name>Mg(2+)</name>
        <dbReference type="ChEBI" id="CHEBI:18420"/>
    </ligand>
</feature>
<proteinExistence type="inferred from homology"/>
<dbReference type="InterPro" id="IPR001952">
    <property type="entry name" value="Alkaline_phosphatase"/>
</dbReference>
<organism evidence="17 18">
    <name type="scientific">Petrolisthes manimaculis</name>
    <dbReference type="NCBI Taxonomy" id="1843537"/>
    <lineage>
        <taxon>Eukaryota</taxon>
        <taxon>Metazoa</taxon>
        <taxon>Ecdysozoa</taxon>
        <taxon>Arthropoda</taxon>
        <taxon>Crustacea</taxon>
        <taxon>Multicrustacea</taxon>
        <taxon>Malacostraca</taxon>
        <taxon>Eumalacostraca</taxon>
        <taxon>Eucarida</taxon>
        <taxon>Decapoda</taxon>
        <taxon>Pleocyemata</taxon>
        <taxon>Anomura</taxon>
        <taxon>Galatheoidea</taxon>
        <taxon>Porcellanidae</taxon>
        <taxon>Petrolisthes</taxon>
    </lineage>
</organism>
<dbReference type="GO" id="GO:0004035">
    <property type="term" value="F:alkaline phosphatase activity"/>
    <property type="evidence" value="ECO:0007669"/>
    <property type="project" value="UniProtKB-EC"/>
</dbReference>
<feature type="binding site" evidence="14">
    <location>
        <position position="177"/>
    </location>
    <ligand>
        <name>Mg(2+)</name>
        <dbReference type="ChEBI" id="CHEBI:18420"/>
    </ligand>
</feature>
<evidence type="ECO:0000256" key="2">
    <source>
        <dbReference type="ARBA" id="ARBA00005984"/>
    </source>
</evidence>
<evidence type="ECO:0000256" key="15">
    <source>
        <dbReference type="RuleBase" id="RU003946"/>
    </source>
</evidence>
<evidence type="ECO:0000256" key="12">
    <source>
        <dbReference type="ARBA" id="ARBA00023288"/>
    </source>
</evidence>
<dbReference type="GO" id="GO:0005886">
    <property type="term" value="C:plasma membrane"/>
    <property type="evidence" value="ECO:0007669"/>
    <property type="project" value="UniProtKB-SubCell"/>
</dbReference>
<accession>A0AAE1TRR3</accession>
<evidence type="ECO:0000256" key="7">
    <source>
        <dbReference type="ARBA" id="ARBA00022801"/>
    </source>
</evidence>
<feature type="active site" description="Phosphoserine intermediate" evidence="13">
    <location>
        <position position="114"/>
    </location>
</feature>
<evidence type="ECO:0000313" key="17">
    <source>
        <dbReference type="EMBL" id="KAK4295307.1"/>
    </source>
</evidence>
<feature type="region of interest" description="Disordered" evidence="16">
    <location>
        <begin position="501"/>
        <end position="525"/>
    </location>
</feature>
<dbReference type="InterPro" id="IPR017850">
    <property type="entry name" value="Alkaline_phosphatase_core_sf"/>
</dbReference>
<evidence type="ECO:0000256" key="16">
    <source>
        <dbReference type="SAM" id="MobiDB-lite"/>
    </source>
</evidence>
<dbReference type="SUPFAM" id="SSF53649">
    <property type="entry name" value="Alkaline phosphatase-like"/>
    <property type="match status" value="1"/>
</dbReference>
<keyword evidence="18" id="KW-1185">Reference proteome</keyword>
<comment type="caution">
    <text evidence="17">The sequence shown here is derived from an EMBL/GenBank/DDBJ whole genome shotgun (WGS) entry which is preliminary data.</text>
</comment>
<keyword evidence="12" id="KW-0449">Lipoprotein</keyword>
<dbReference type="EC" id="3.1.3.1" evidence="3"/>
<feature type="region of interest" description="Disordered" evidence="16">
    <location>
        <begin position="233"/>
        <end position="254"/>
    </location>
</feature>
<comment type="cofactor">
    <cofactor evidence="14">
        <name>Zn(2+)</name>
        <dbReference type="ChEBI" id="CHEBI:29105"/>
    </cofactor>
    <text evidence="14">Binds 2 Zn(2+) ions.</text>
</comment>
<dbReference type="FunFam" id="3.40.720.10:FF:000008">
    <property type="entry name" value="Alkaline phosphatase"/>
    <property type="match status" value="1"/>
</dbReference>
<gene>
    <name evidence="17" type="ORF">Pmani_032119</name>
</gene>
<feature type="compositionally biased region" description="Low complexity" evidence="16">
    <location>
        <begin position="502"/>
        <end position="512"/>
    </location>
</feature>
<dbReference type="AlphaFoldDB" id="A0AAE1TRR3"/>
<comment type="subcellular location">
    <subcellularLocation>
        <location evidence="1">Cell membrane</location>
        <topology evidence="1">Lipid-anchor</topology>
        <topology evidence="1">GPI-anchor</topology>
    </subcellularLocation>
</comment>
<comment type="cofactor">
    <cofactor evidence="14">
        <name>Mg(2+)</name>
        <dbReference type="ChEBI" id="CHEBI:18420"/>
    </cofactor>
    <text evidence="14">Binds 1 Mg(2+) ion.</text>
</comment>
<feature type="compositionally biased region" description="Acidic residues" evidence="16">
    <location>
        <begin position="513"/>
        <end position="525"/>
    </location>
</feature>
<feature type="binding site" evidence="14">
    <location>
        <position position="65"/>
    </location>
    <ligand>
        <name>Zn(2+)</name>
        <dbReference type="ChEBI" id="CHEBI:29105"/>
        <label>2</label>
    </ligand>
</feature>
<evidence type="ECO:0000256" key="11">
    <source>
        <dbReference type="ARBA" id="ARBA00023180"/>
    </source>
</evidence>
<evidence type="ECO:0000256" key="13">
    <source>
        <dbReference type="PIRSR" id="PIRSR601952-1"/>
    </source>
</evidence>
<feature type="binding site" evidence="14">
    <location>
        <position position="383"/>
    </location>
    <ligand>
        <name>Zn(2+)</name>
        <dbReference type="ChEBI" id="CHEBI:29105"/>
        <label>2</label>
    </ligand>
</feature>
<keyword evidence="4" id="KW-1003">Cell membrane</keyword>
<keyword evidence="7" id="KW-0378">Hydrolase</keyword>
<dbReference type="GO" id="GO:0098552">
    <property type="term" value="C:side of membrane"/>
    <property type="evidence" value="ECO:0007669"/>
    <property type="project" value="UniProtKB-KW"/>
</dbReference>
<comment type="similarity">
    <text evidence="2 15">Belongs to the alkaline phosphatase family.</text>
</comment>
<dbReference type="CDD" id="cd16012">
    <property type="entry name" value="ALP"/>
    <property type="match status" value="1"/>
</dbReference>
<keyword evidence="6 14" id="KW-0479">Metal-binding</keyword>
<reference evidence="17" key="1">
    <citation type="submission" date="2023-11" db="EMBL/GenBank/DDBJ databases">
        <title>Genome assemblies of two species of porcelain crab, Petrolisthes cinctipes and Petrolisthes manimaculis (Anomura: Porcellanidae).</title>
        <authorList>
            <person name="Angst P."/>
        </authorList>
    </citation>
    <scope>NUCLEOTIDE SEQUENCE</scope>
    <source>
        <strain evidence="17">PB745_02</strain>
        <tissue evidence="17">Gill</tissue>
    </source>
</reference>
<feature type="binding site" evidence="14">
    <location>
        <position position="179"/>
    </location>
    <ligand>
        <name>Mg(2+)</name>
        <dbReference type="ChEBI" id="CHEBI:18420"/>
    </ligand>
</feature>
<dbReference type="Gene3D" id="3.40.720.10">
    <property type="entry name" value="Alkaline Phosphatase, subunit A"/>
    <property type="match status" value="1"/>
</dbReference>
<dbReference type="Pfam" id="PF00245">
    <property type="entry name" value="Alk_phosphatase"/>
    <property type="match status" value="1"/>
</dbReference>
<dbReference type="GO" id="GO:0046872">
    <property type="term" value="F:metal ion binding"/>
    <property type="evidence" value="ECO:0007669"/>
    <property type="project" value="UniProtKB-KW"/>
</dbReference>
<evidence type="ECO:0000256" key="5">
    <source>
        <dbReference type="ARBA" id="ARBA00022622"/>
    </source>
</evidence>
<protein>
    <recommendedName>
        <fullName evidence="3">alkaline phosphatase</fullName>
        <ecNumber evidence="3">3.1.3.1</ecNumber>
    </recommendedName>
</protein>
<feature type="binding site" evidence="14">
    <location>
        <position position="341"/>
    </location>
    <ligand>
        <name>Zn(2+)</name>
        <dbReference type="ChEBI" id="CHEBI:29105"/>
        <label>2</label>
    </ligand>
</feature>
<feature type="binding site" evidence="14">
    <location>
        <position position="65"/>
    </location>
    <ligand>
        <name>Mg(2+)</name>
        <dbReference type="ChEBI" id="CHEBI:18420"/>
    </ligand>
</feature>
<dbReference type="PRINTS" id="PR00113">
    <property type="entry name" value="ALKPHPHTASE"/>
</dbReference>
<keyword evidence="9 14" id="KW-0460">Magnesium</keyword>
<evidence type="ECO:0000256" key="4">
    <source>
        <dbReference type="ARBA" id="ARBA00022475"/>
    </source>
</evidence>
<evidence type="ECO:0000256" key="3">
    <source>
        <dbReference type="ARBA" id="ARBA00012647"/>
    </source>
</evidence>
<dbReference type="Proteomes" id="UP001292094">
    <property type="component" value="Unassembled WGS sequence"/>
</dbReference>
<feature type="binding site" evidence="14">
    <location>
        <position position="382"/>
    </location>
    <ligand>
        <name>Zn(2+)</name>
        <dbReference type="ChEBI" id="CHEBI:29105"/>
        <label>2</label>
    </ligand>
</feature>
<evidence type="ECO:0000256" key="1">
    <source>
        <dbReference type="ARBA" id="ARBA00004609"/>
    </source>
</evidence>
<keyword evidence="5" id="KW-0336">GPI-anchor</keyword>
<keyword evidence="8 14" id="KW-0862">Zinc</keyword>
<sequence>MRSKRLTYKDQDHLDVMGRGPTGRWNTRVEDSAYWNNKMQADLTSQINKPTSVTQAKNVILFLGDGTSITTLTAARLLKGFRSGNFEHEEMAYEKFPYSTLIKTYSADKVVTDSAASSTAYLTGVKGNQATIGVDSNVQLGDCNAMNVPQFHTKSILKNFQDAGRSTGLVTVTRVTHASPAGNYAHTAERHWESDDDINDIEGDSELCDDIAEQLILGETGSNIKVIMGGGRKKFTPKGVDDPEGGDGGKRDDGKNLIETWINQKQLLGNASYVWHRNDLLNVDTGNTQYLLGLFDWSHMSFFVDQDTSNPTLEEMTTKAIQILSQDQNGYFLFVEGGNIDKAHHLNEHRSALEEALQFEKAIAAADSLTDPQDTLILVTADHSQPMVINGYQERGSDILGLADFSDVDGLPYTSLLYTNGPGYKGEVDGVRPDPSIEDYTNPHYAGASTVPMIESHHAGEDVILYARGPHSHLFTGIHENAYIPHAVRYAACVGDGQQFCSSSNPSSNPSENDVDEEAVIEDED</sequence>
<evidence type="ECO:0000256" key="6">
    <source>
        <dbReference type="ARBA" id="ARBA00022723"/>
    </source>
</evidence>
<evidence type="ECO:0000256" key="14">
    <source>
        <dbReference type="PIRSR" id="PIRSR601952-2"/>
    </source>
</evidence>
<feature type="binding site" evidence="14">
    <location>
        <position position="345"/>
    </location>
    <ligand>
        <name>Zn(2+)</name>
        <dbReference type="ChEBI" id="CHEBI:29105"/>
        <label>2</label>
    </ligand>
</feature>
<name>A0AAE1TRR3_9EUCA</name>
<evidence type="ECO:0000256" key="10">
    <source>
        <dbReference type="ARBA" id="ARBA00023136"/>
    </source>
</evidence>
<keyword evidence="10" id="KW-0472">Membrane</keyword>
<feature type="binding site" evidence="14">
    <location>
        <position position="458"/>
    </location>
    <ligand>
        <name>Zn(2+)</name>
        <dbReference type="ChEBI" id="CHEBI:29105"/>
        <label>2</label>
    </ligand>
</feature>
<dbReference type="EMBL" id="JAWZYT010004106">
    <property type="protein sequence ID" value="KAK4295307.1"/>
    <property type="molecule type" value="Genomic_DNA"/>
</dbReference>